<dbReference type="Pfam" id="PF03209">
    <property type="entry name" value="PUCC"/>
    <property type="match status" value="1"/>
</dbReference>
<name>A0ABZ0IAC3_9GAMM</name>
<feature type="transmembrane region" description="Helical" evidence="6">
    <location>
        <begin position="68"/>
        <end position="87"/>
    </location>
</feature>
<dbReference type="SUPFAM" id="SSF103473">
    <property type="entry name" value="MFS general substrate transporter"/>
    <property type="match status" value="1"/>
</dbReference>
<dbReference type="InterPro" id="IPR004896">
    <property type="entry name" value="PucC-rel"/>
</dbReference>
<dbReference type="PIRSF" id="PIRSF016565">
    <property type="entry name" value="PucC"/>
    <property type="match status" value="1"/>
</dbReference>
<keyword evidence="5 6" id="KW-0472">Membrane</keyword>
<keyword evidence="3 6" id="KW-0812">Transmembrane</keyword>
<feature type="transmembrane region" description="Helical" evidence="6">
    <location>
        <begin position="386"/>
        <end position="407"/>
    </location>
</feature>
<feature type="transmembrane region" description="Helical" evidence="6">
    <location>
        <begin position="352"/>
        <end position="379"/>
    </location>
</feature>
<feature type="transmembrane region" description="Helical" evidence="6">
    <location>
        <begin position="177"/>
        <end position="199"/>
    </location>
</feature>
<proteinExistence type="inferred from homology"/>
<keyword evidence="4 6" id="KW-1133">Transmembrane helix</keyword>
<evidence type="ECO:0000256" key="6">
    <source>
        <dbReference type="SAM" id="Phobius"/>
    </source>
</evidence>
<feature type="transmembrane region" description="Helical" evidence="6">
    <location>
        <begin position="141"/>
        <end position="165"/>
    </location>
</feature>
<feature type="transmembrane region" description="Helical" evidence="6">
    <location>
        <begin position="263"/>
        <end position="281"/>
    </location>
</feature>
<gene>
    <name evidence="7" type="ORF">R0137_14480</name>
</gene>
<dbReference type="EMBL" id="CP136865">
    <property type="protein sequence ID" value="WOJ96442.1"/>
    <property type="molecule type" value="Genomic_DNA"/>
</dbReference>
<evidence type="ECO:0000313" key="8">
    <source>
        <dbReference type="Proteomes" id="UP001626549"/>
    </source>
</evidence>
<protein>
    <submittedName>
        <fullName evidence="7">BCD family MFS transporter</fullName>
    </submittedName>
</protein>
<sequence>MNLTTITDRIFPSGAVLALVPFADAVSGDLPLPRLARLSLFQISVGMALVLLNGTLNRVMVLEMGQSAWLVSLMVSLPLFFAPLRALVGFRSDHHKSLLGWRRVPYIWGGSMTQFGGLAIMPFALIVLADPTAGPEWLGPLAAAFAFLMVGAGLHITQTAGLALATDLATDNTRPKVVALLYVMLLLGTILSALLFSMLLDDFSNLKLIKVIQGAAIATIVLNAIALWRQESLMPSRTDPERPRPSFSQSWGAFTESSQTKRLLLAIGLGTAAFSMQDILLEPYGGEVLGMSVSATTGLSAIWGLGMLIAFALSSKRLSMGSDPIRLSGYGAALGLFAFAAVILSAPLSSPWLFKIGAAFIGLGGGFFAVGTLTAAMALGNDEEKGLALGAWGAVQATAAGLAIAAGGGLRDYITHLAVNGKLGAALMDPVTGYSAVYHIEILLLFAALIALGPLVRGPGQVGKDSNFALHEFPS</sequence>
<reference evidence="7 8" key="1">
    <citation type="submission" date="2023-10" db="EMBL/GenBank/DDBJ databases">
        <title>Two novel species belonging to the OM43/NOR5 clade.</title>
        <authorList>
            <person name="Park M."/>
        </authorList>
    </citation>
    <scope>NUCLEOTIDE SEQUENCE [LARGE SCALE GENOMIC DNA]</scope>
    <source>
        <strain evidence="7 8">IMCC45268</strain>
    </source>
</reference>
<evidence type="ECO:0000256" key="5">
    <source>
        <dbReference type="ARBA" id="ARBA00023136"/>
    </source>
</evidence>
<dbReference type="Gene3D" id="1.20.1250.20">
    <property type="entry name" value="MFS general substrate transporter like domains"/>
    <property type="match status" value="1"/>
</dbReference>
<comment type="subcellular location">
    <subcellularLocation>
        <location evidence="1">Membrane</location>
        <topology evidence="1">Multi-pass membrane protein</topology>
    </subcellularLocation>
</comment>
<keyword evidence="8" id="KW-1185">Reference proteome</keyword>
<organism evidence="7 8">
    <name type="scientific">Congregibacter brevis</name>
    <dbReference type="NCBI Taxonomy" id="3081201"/>
    <lineage>
        <taxon>Bacteria</taxon>
        <taxon>Pseudomonadati</taxon>
        <taxon>Pseudomonadota</taxon>
        <taxon>Gammaproteobacteria</taxon>
        <taxon>Cellvibrionales</taxon>
        <taxon>Halieaceae</taxon>
        <taxon>Congregibacter</taxon>
    </lineage>
</organism>
<feature type="transmembrane region" description="Helical" evidence="6">
    <location>
        <begin position="107"/>
        <end position="129"/>
    </location>
</feature>
<evidence type="ECO:0000256" key="2">
    <source>
        <dbReference type="ARBA" id="ARBA00008412"/>
    </source>
</evidence>
<evidence type="ECO:0000256" key="3">
    <source>
        <dbReference type="ARBA" id="ARBA00022692"/>
    </source>
</evidence>
<comment type="similarity">
    <text evidence="2">Belongs to the PucC family.</text>
</comment>
<feature type="transmembrane region" description="Helical" evidence="6">
    <location>
        <begin position="38"/>
        <end position="56"/>
    </location>
</feature>
<feature type="transmembrane region" description="Helical" evidence="6">
    <location>
        <begin position="327"/>
        <end position="346"/>
    </location>
</feature>
<evidence type="ECO:0000256" key="4">
    <source>
        <dbReference type="ARBA" id="ARBA00022989"/>
    </source>
</evidence>
<feature type="transmembrane region" description="Helical" evidence="6">
    <location>
        <begin position="436"/>
        <end position="456"/>
    </location>
</feature>
<evidence type="ECO:0000256" key="1">
    <source>
        <dbReference type="ARBA" id="ARBA00004141"/>
    </source>
</evidence>
<dbReference type="Proteomes" id="UP001626549">
    <property type="component" value="Chromosome"/>
</dbReference>
<dbReference type="PANTHER" id="PTHR23538">
    <property type="entry name" value="44.5 KD BACTERIOCHLOROPHYLL SYNTHASE SUBUNIT"/>
    <property type="match status" value="1"/>
</dbReference>
<dbReference type="CDD" id="cd06176">
    <property type="entry name" value="MFS_BCD_PucC-like"/>
    <property type="match status" value="1"/>
</dbReference>
<dbReference type="PANTHER" id="PTHR23538:SF1">
    <property type="entry name" value="44.5 KD BACTERIOCHLOROPHYLL SYNTHASE SUBUNIT"/>
    <property type="match status" value="1"/>
</dbReference>
<feature type="transmembrane region" description="Helical" evidence="6">
    <location>
        <begin position="293"/>
        <end position="315"/>
    </location>
</feature>
<accession>A0ABZ0IAC3</accession>
<dbReference type="InterPro" id="IPR036259">
    <property type="entry name" value="MFS_trans_sf"/>
</dbReference>
<feature type="transmembrane region" description="Helical" evidence="6">
    <location>
        <begin position="211"/>
        <end position="228"/>
    </location>
</feature>
<dbReference type="InterPro" id="IPR026036">
    <property type="entry name" value="PucC"/>
</dbReference>
<evidence type="ECO:0000313" key="7">
    <source>
        <dbReference type="EMBL" id="WOJ96442.1"/>
    </source>
</evidence>
<dbReference type="RefSeq" id="WP_407327121.1">
    <property type="nucleotide sequence ID" value="NZ_CP136865.1"/>
</dbReference>